<keyword evidence="3" id="KW-1185">Reference proteome</keyword>
<sequence length="123" mass="14299">MSKITHTGFQSPAGDYEEDDIRIDQYLLRNPYATFVMRMQGDAMKKVGLFHNDLLLVDKSLPPKNNSIVVAWSNKHEFIVRRLLISDTGMYLLSEQGHIIGKKNDFTIWGVVTFSIRHHHWKK</sequence>
<name>A0ABX8GTY0_9BACT</name>
<evidence type="ECO:0000313" key="2">
    <source>
        <dbReference type="EMBL" id="QWG06858.1"/>
    </source>
</evidence>
<dbReference type="SUPFAM" id="SSF51306">
    <property type="entry name" value="LexA/Signal peptidase"/>
    <property type="match status" value="1"/>
</dbReference>
<feature type="domain" description="Peptidase S24/S26A/S26B/S26C" evidence="1">
    <location>
        <begin position="7"/>
        <end position="112"/>
    </location>
</feature>
<organism evidence="2 3">
    <name type="scientific">Flammeovirga kamogawensis</name>
    <dbReference type="NCBI Taxonomy" id="373891"/>
    <lineage>
        <taxon>Bacteria</taxon>
        <taxon>Pseudomonadati</taxon>
        <taxon>Bacteroidota</taxon>
        <taxon>Cytophagia</taxon>
        <taxon>Cytophagales</taxon>
        <taxon>Flammeovirgaceae</taxon>
        <taxon>Flammeovirga</taxon>
    </lineage>
</organism>
<evidence type="ECO:0000259" key="1">
    <source>
        <dbReference type="Pfam" id="PF00717"/>
    </source>
</evidence>
<gene>
    <name evidence="2" type="ORF">KM029_16345</name>
</gene>
<dbReference type="Proteomes" id="UP000682802">
    <property type="component" value="Chromosome 1"/>
</dbReference>
<dbReference type="InterPro" id="IPR050077">
    <property type="entry name" value="LexA_repressor"/>
</dbReference>
<dbReference type="Pfam" id="PF00717">
    <property type="entry name" value="Peptidase_S24"/>
    <property type="match status" value="1"/>
</dbReference>
<protein>
    <submittedName>
        <fullName evidence="2">LexA family transcriptional regulator</fullName>
    </submittedName>
</protein>
<proteinExistence type="predicted"/>
<dbReference type="InterPro" id="IPR039418">
    <property type="entry name" value="LexA-like"/>
</dbReference>
<dbReference type="RefSeq" id="WP_144074263.1">
    <property type="nucleotide sequence ID" value="NZ_CP076128.1"/>
</dbReference>
<evidence type="ECO:0000313" key="3">
    <source>
        <dbReference type="Proteomes" id="UP000682802"/>
    </source>
</evidence>
<dbReference type="PANTHER" id="PTHR33516">
    <property type="entry name" value="LEXA REPRESSOR"/>
    <property type="match status" value="1"/>
</dbReference>
<accession>A0ABX8GTY0</accession>
<dbReference type="Gene3D" id="2.10.109.10">
    <property type="entry name" value="Umud Fragment, subunit A"/>
    <property type="match status" value="1"/>
</dbReference>
<dbReference type="InterPro" id="IPR036286">
    <property type="entry name" value="LexA/Signal_pep-like_sf"/>
</dbReference>
<reference evidence="2 3" key="1">
    <citation type="submission" date="2021-05" db="EMBL/GenBank/DDBJ databases">
        <title>Comparative genomic studies on the polysaccharide-degrading batcterial strains of the Flammeovirga genus.</title>
        <authorList>
            <person name="Zewei F."/>
            <person name="Zheng Z."/>
            <person name="Yu L."/>
            <person name="Ruyue G."/>
            <person name="Yanhong M."/>
            <person name="Yuanyuan C."/>
            <person name="Jingyan G."/>
            <person name="Wenjun H."/>
        </authorList>
    </citation>
    <scope>NUCLEOTIDE SEQUENCE [LARGE SCALE GENOMIC DNA]</scope>
    <source>
        <strain evidence="2 3">YS10</strain>
    </source>
</reference>
<dbReference type="InterPro" id="IPR015927">
    <property type="entry name" value="Peptidase_S24_S26A/B/C"/>
</dbReference>
<dbReference type="PANTHER" id="PTHR33516:SF2">
    <property type="entry name" value="LEXA REPRESSOR-RELATED"/>
    <property type="match status" value="1"/>
</dbReference>
<dbReference type="EMBL" id="CP076128">
    <property type="protein sequence ID" value="QWG06858.1"/>
    <property type="molecule type" value="Genomic_DNA"/>
</dbReference>
<dbReference type="CDD" id="cd06529">
    <property type="entry name" value="S24_LexA-like"/>
    <property type="match status" value="1"/>
</dbReference>